<dbReference type="EnsemblProtists" id="EKX49890">
    <property type="protein sequence ID" value="EKX49890"/>
    <property type="gene ID" value="GUITHDRAFT_135586"/>
</dbReference>
<dbReference type="OrthoDB" id="1716816at2759"/>
<dbReference type="PANTHER" id="PTHR43004">
    <property type="entry name" value="TRK SYSTEM POTASSIUM UPTAKE PROTEIN"/>
    <property type="match status" value="1"/>
</dbReference>
<dbReference type="GO" id="GO:0016709">
    <property type="term" value="F:oxidoreductase activity, acting on paired donors, with incorporation or reduction of molecular oxygen, NAD(P)H as one donor, and incorporation of one atom of oxygen"/>
    <property type="evidence" value="ECO:0007669"/>
    <property type="project" value="UniProtKB-ARBA"/>
</dbReference>
<feature type="domain" description="FAD-binding" evidence="4">
    <location>
        <begin position="390"/>
        <end position="468"/>
    </location>
</feature>
<feature type="compositionally biased region" description="Low complexity" evidence="3">
    <location>
        <begin position="60"/>
        <end position="72"/>
    </location>
</feature>
<evidence type="ECO:0000256" key="1">
    <source>
        <dbReference type="ARBA" id="ARBA00022630"/>
    </source>
</evidence>
<reference evidence="7" key="2">
    <citation type="submission" date="2012-11" db="EMBL/GenBank/DDBJ databases">
        <authorList>
            <person name="Kuo A."/>
            <person name="Curtis B.A."/>
            <person name="Tanifuji G."/>
            <person name="Burki F."/>
            <person name="Gruber A."/>
            <person name="Irimia M."/>
            <person name="Maruyama S."/>
            <person name="Arias M.C."/>
            <person name="Ball S.G."/>
            <person name="Gile G.H."/>
            <person name="Hirakawa Y."/>
            <person name="Hopkins J.F."/>
            <person name="Rensing S.A."/>
            <person name="Schmutz J."/>
            <person name="Symeonidi A."/>
            <person name="Elias M."/>
            <person name="Eveleigh R.J."/>
            <person name="Herman E.K."/>
            <person name="Klute M.J."/>
            <person name="Nakayama T."/>
            <person name="Obornik M."/>
            <person name="Reyes-Prieto A."/>
            <person name="Armbrust E.V."/>
            <person name="Aves S.J."/>
            <person name="Beiko R.G."/>
            <person name="Coutinho P."/>
            <person name="Dacks J.B."/>
            <person name="Durnford D.G."/>
            <person name="Fast N.M."/>
            <person name="Green B.R."/>
            <person name="Grisdale C."/>
            <person name="Hempe F."/>
            <person name="Henrissat B."/>
            <person name="Hoppner M.P."/>
            <person name="Ishida K.-I."/>
            <person name="Kim E."/>
            <person name="Koreny L."/>
            <person name="Kroth P.G."/>
            <person name="Liu Y."/>
            <person name="Malik S.-B."/>
            <person name="Maier U.G."/>
            <person name="McRose D."/>
            <person name="Mock T."/>
            <person name="Neilson J.A."/>
            <person name="Onodera N.T."/>
            <person name="Poole A.M."/>
            <person name="Pritham E.J."/>
            <person name="Richards T.A."/>
            <person name="Rocap G."/>
            <person name="Roy S.W."/>
            <person name="Sarai C."/>
            <person name="Schaack S."/>
            <person name="Shirato S."/>
            <person name="Slamovits C.H."/>
            <person name="Spencer D.F."/>
            <person name="Suzuki S."/>
            <person name="Worden A.Z."/>
            <person name="Zauner S."/>
            <person name="Barry K."/>
            <person name="Bell C."/>
            <person name="Bharti A.K."/>
            <person name="Crow J.A."/>
            <person name="Grimwood J."/>
            <person name="Kramer R."/>
            <person name="Lindquist E."/>
            <person name="Lucas S."/>
            <person name="Salamov A."/>
            <person name="McFadden G.I."/>
            <person name="Lane C.E."/>
            <person name="Keeling P.J."/>
            <person name="Gray M.W."/>
            <person name="Grigoriev I.V."/>
            <person name="Archibald J.M."/>
        </authorList>
    </citation>
    <scope>NUCLEOTIDE SEQUENCE</scope>
    <source>
        <strain evidence="7">CCMP2712</strain>
    </source>
</reference>
<dbReference type="OMA" id="LWRDYIY"/>
<keyword evidence="7" id="KW-1185">Reference proteome</keyword>
<sequence>MENTRARTRSQVLELFHHEGILPGGTIPRTRPHEGHAAAWVKRPASPHMSSMTAGVRSWPQAQRAAPSSRRASSARRETADIVIVGAGPVGVYSAILLSRFGLPCVVVDKGDGVYDLEKSMEMHPRAHVLNVRSMELLDEVGLYEPLEKEMPPLDQWKYFRYTTSLIGTEFGVIDHCDDGDGAYSNLRGSSHVFACHIAQPKLEYHLWKLARQSQGIRFLTQHEMTDIGKDGDDLVVKLCPHPPPSDAAAAGGAVDITCKYLIAADGSRSKVREVCNIGLEGKRGIESFVSIHFKCPELAGRLQGKFAMLYFVIACIVAHDINQGEWVAQVPYFPPAQDGILRAEECHELIAAIIGAQPTGDVREGGEEGSNVSSGIAEDGRPISWKLCSWRPWSMDAMIASKYSVDGRIFLVGDAAHQFPPSGGFGLNCGLQDAHNLAWKLAAVLRCSKSASVLDSYQVERKPVARDTAVGLDRDMLSSMTQGLPASLLQSFSTSAKSLTQSQSLLQVAQSPLSLIQSFSKDPTSPPASSHNLEKMLKILLGTPMARAMQRTVIERKSIPLLFPEHDLGAKYPLNEVVRCGATESTGTGDSTSPSLGPIGKSSLPAGTRLYKPSGKPGSRLPHKFLRRVKDGRVASSSSWVSEHAVRLRLSPLLAQRPQFVLFLVGSTKSIQCWVDSLGASDFLSVNLGKLALGKRAAVASTMEACIIGVTGEESPSGMSACELMVDESRGEFREVLGMQQEGAVLVRPDGYIAWRFVGSALDLKEAELRYLASVLT</sequence>
<evidence type="ECO:0000313" key="6">
    <source>
        <dbReference type="EnsemblProtists" id="EKX49890"/>
    </source>
</evidence>
<name>L1JNX4_GUITC</name>
<dbReference type="PANTHER" id="PTHR43004:SF6">
    <property type="entry name" value="FAD_NAD(P)-BINDING OXIDOREDUCTASE FAMILY PROTEIN"/>
    <property type="match status" value="1"/>
</dbReference>
<dbReference type="EMBL" id="JH992980">
    <property type="protein sequence ID" value="EKX49890.1"/>
    <property type="molecule type" value="Genomic_DNA"/>
</dbReference>
<dbReference type="Proteomes" id="UP000011087">
    <property type="component" value="Unassembled WGS sequence"/>
</dbReference>
<dbReference type="RefSeq" id="XP_005836870.1">
    <property type="nucleotide sequence ID" value="XM_005836813.1"/>
</dbReference>
<dbReference type="Gene3D" id="3.30.9.10">
    <property type="entry name" value="D-Amino Acid Oxidase, subunit A, domain 2"/>
    <property type="match status" value="1"/>
</dbReference>
<protein>
    <recommendedName>
        <fullName evidence="4">FAD-binding domain-containing protein</fullName>
    </recommendedName>
</protein>
<dbReference type="GeneID" id="17306573"/>
<keyword evidence="2" id="KW-0274">FAD</keyword>
<dbReference type="GO" id="GO:0006744">
    <property type="term" value="P:ubiquinone biosynthetic process"/>
    <property type="evidence" value="ECO:0007669"/>
    <property type="project" value="TreeGrafter"/>
</dbReference>
<dbReference type="GO" id="GO:0071949">
    <property type="term" value="F:FAD binding"/>
    <property type="evidence" value="ECO:0007669"/>
    <property type="project" value="InterPro"/>
</dbReference>
<dbReference type="PRINTS" id="PR00420">
    <property type="entry name" value="RNGMNOXGNASE"/>
</dbReference>
<dbReference type="STRING" id="905079.L1JNX4"/>
<dbReference type="PaxDb" id="55529-EKX49890"/>
<dbReference type="HOGENOM" id="CLU_009665_14_1_1"/>
<reference evidence="5 7" key="1">
    <citation type="journal article" date="2012" name="Nature">
        <title>Algal genomes reveal evolutionary mosaicism and the fate of nucleomorphs.</title>
        <authorList>
            <consortium name="DOE Joint Genome Institute"/>
            <person name="Curtis B.A."/>
            <person name="Tanifuji G."/>
            <person name="Burki F."/>
            <person name="Gruber A."/>
            <person name="Irimia M."/>
            <person name="Maruyama S."/>
            <person name="Arias M.C."/>
            <person name="Ball S.G."/>
            <person name="Gile G.H."/>
            <person name="Hirakawa Y."/>
            <person name="Hopkins J.F."/>
            <person name="Kuo A."/>
            <person name="Rensing S.A."/>
            <person name="Schmutz J."/>
            <person name="Symeonidi A."/>
            <person name="Elias M."/>
            <person name="Eveleigh R.J."/>
            <person name="Herman E.K."/>
            <person name="Klute M.J."/>
            <person name="Nakayama T."/>
            <person name="Obornik M."/>
            <person name="Reyes-Prieto A."/>
            <person name="Armbrust E.V."/>
            <person name="Aves S.J."/>
            <person name="Beiko R.G."/>
            <person name="Coutinho P."/>
            <person name="Dacks J.B."/>
            <person name="Durnford D.G."/>
            <person name="Fast N.M."/>
            <person name="Green B.R."/>
            <person name="Grisdale C.J."/>
            <person name="Hempel F."/>
            <person name="Henrissat B."/>
            <person name="Hoppner M.P."/>
            <person name="Ishida K."/>
            <person name="Kim E."/>
            <person name="Koreny L."/>
            <person name="Kroth P.G."/>
            <person name="Liu Y."/>
            <person name="Malik S.B."/>
            <person name="Maier U.G."/>
            <person name="McRose D."/>
            <person name="Mock T."/>
            <person name="Neilson J.A."/>
            <person name="Onodera N.T."/>
            <person name="Poole A.M."/>
            <person name="Pritham E.J."/>
            <person name="Richards T.A."/>
            <person name="Rocap G."/>
            <person name="Roy S.W."/>
            <person name="Sarai C."/>
            <person name="Schaack S."/>
            <person name="Shirato S."/>
            <person name="Slamovits C.H."/>
            <person name="Spencer D.F."/>
            <person name="Suzuki S."/>
            <person name="Worden A.Z."/>
            <person name="Zauner S."/>
            <person name="Barry K."/>
            <person name="Bell C."/>
            <person name="Bharti A.K."/>
            <person name="Crow J.A."/>
            <person name="Grimwood J."/>
            <person name="Kramer R."/>
            <person name="Lindquist E."/>
            <person name="Lucas S."/>
            <person name="Salamov A."/>
            <person name="McFadden G.I."/>
            <person name="Lane C.E."/>
            <person name="Keeling P.J."/>
            <person name="Gray M.W."/>
            <person name="Grigoriev I.V."/>
            <person name="Archibald J.M."/>
        </authorList>
    </citation>
    <scope>NUCLEOTIDE SEQUENCE</scope>
    <source>
        <strain evidence="5 7">CCMP2712</strain>
    </source>
</reference>
<dbReference type="Pfam" id="PF01494">
    <property type="entry name" value="FAD_binding_3"/>
    <property type="match status" value="2"/>
</dbReference>
<dbReference type="InterPro" id="IPR002938">
    <property type="entry name" value="FAD-bd"/>
</dbReference>
<dbReference type="SUPFAM" id="SSF51905">
    <property type="entry name" value="FAD/NAD(P)-binding domain"/>
    <property type="match status" value="1"/>
</dbReference>
<keyword evidence="1" id="KW-0285">Flavoprotein</keyword>
<evidence type="ECO:0000256" key="3">
    <source>
        <dbReference type="SAM" id="MobiDB-lite"/>
    </source>
</evidence>
<gene>
    <name evidence="5" type="ORF">GUITHDRAFT_135586</name>
</gene>
<evidence type="ECO:0000313" key="5">
    <source>
        <dbReference type="EMBL" id="EKX49890.1"/>
    </source>
</evidence>
<evidence type="ECO:0000256" key="2">
    <source>
        <dbReference type="ARBA" id="ARBA00022827"/>
    </source>
</evidence>
<feature type="region of interest" description="Disordered" evidence="3">
    <location>
        <begin position="42"/>
        <end position="73"/>
    </location>
</feature>
<dbReference type="Gene3D" id="3.50.50.60">
    <property type="entry name" value="FAD/NAD(P)-binding domain"/>
    <property type="match status" value="1"/>
</dbReference>
<evidence type="ECO:0000313" key="7">
    <source>
        <dbReference type="Proteomes" id="UP000011087"/>
    </source>
</evidence>
<reference evidence="6" key="3">
    <citation type="submission" date="2015-06" db="UniProtKB">
        <authorList>
            <consortium name="EnsemblProtists"/>
        </authorList>
    </citation>
    <scope>IDENTIFICATION</scope>
</reference>
<proteinExistence type="predicted"/>
<feature type="domain" description="FAD-binding" evidence="4">
    <location>
        <begin position="80"/>
        <end position="305"/>
    </location>
</feature>
<accession>L1JNX4</accession>
<dbReference type="Gene3D" id="3.40.30.120">
    <property type="match status" value="1"/>
</dbReference>
<evidence type="ECO:0000259" key="4">
    <source>
        <dbReference type="Pfam" id="PF01494"/>
    </source>
</evidence>
<dbReference type="InterPro" id="IPR050641">
    <property type="entry name" value="RIFMO-like"/>
</dbReference>
<dbReference type="AlphaFoldDB" id="L1JNX4"/>
<dbReference type="eggNOG" id="KOG3855">
    <property type="taxonomic scope" value="Eukaryota"/>
</dbReference>
<dbReference type="InterPro" id="IPR036188">
    <property type="entry name" value="FAD/NAD-bd_sf"/>
</dbReference>
<organism evidence="5">
    <name type="scientific">Guillardia theta (strain CCMP2712)</name>
    <name type="common">Cryptophyte</name>
    <dbReference type="NCBI Taxonomy" id="905079"/>
    <lineage>
        <taxon>Eukaryota</taxon>
        <taxon>Cryptophyceae</taxon>
        <taxon>Pyrenomonadales</taxon>
        <taxon>Geminigeraceae</taxon>
        <taxon>Guillardia</taxon>
    </lineage>
</organism>
<dbReference type="GO" id="GO:0005739">
    <property type="term" value="C:mitochondrion"/>
    <property type="evidence" value="ECO:0007669"/>
    <property type="project" value="TreeGrafter"/>
</dbReference>
<dbReference type="KEGG" id="gtt:GUITHDRAFT_135586"/>